<comment type="caution">
    <text evidence="9">Lacks conserved residue(s) required for the propagation of feature annotation.</text>
</comment>
<keyword evidence="7" id="KW-0675">Receptor</keyword>
<dbReference type="PANTHER" id="PTHR12120">
    <property type="entry name" value="TNFR-CYS DOMAIN-CONTAINING PROTEIN"/>
    <property type="match status" value="1"/>
</dbReference>
<evidence type="ECO:0000256" key="5">
    <source>
        <dbReference type="ARBA" id="ARBA00023136"/>
    </source>
</evidence>
<comment type="subcellular location">
    <subcellularLocation>
        <location evidence="1">Membrane</location>
        <topology evidence="1">Single-pass membrane protein</topology>
    </subcellularLocation>
</comment>
<keyword evidence="4" id="KW-1133">Transmembrane helix</keyword>
<feature type="repeat" description="TNFR-Cys" evidence="9">
    <location>
        <begin position="34"/>
        <end position="74"/>
    </location>
</feature>
<evidence type="ECO:0000256" key="2">
    <source>
        <dbReference type="ARBA" id="ARBA00022692"/>
    </source>
</evidence>
<organism evidence="11 12">
    <name type="scientific">Myripristis murdjan</name>
    <name type="common">pinecone soldierfish</name>
    <dbReference type="NCBI Taxonomy" id="586833"/>
    <lineage>
        <taxon>Eukaryota</taxon>
        <taxon>Metazoa</taxon>
        <taxon>Chordata</taxon>
        <taxon>Craniata</taxon>
        <taxon>Vertebrata</taxon>
        <taxon>Euteleostomi</taxon>
        <taxon>Actinopterygii</taxon>
        <taxon>Neopterygii</taxon>
        <taxon>Teleostei</taxon>
        <taxon>Neoteleostei</taxon>
        <taxon>Acanthomorphata</taxon>
        <taxon>Holocentriformes</taxon>
        <taxon>Holocentridae</taxon>
        <taxon>Myripristis</taxon>
    </lineage>
</organism>
<evidence type="ECO:0000259" key="10">
    <source>
        <dbReference type="PROSITE" id="PS50050"/>
    </source>
</evidence>
<sequence length="80" mass="8393">MGVFPWIFPTPLALLDGRLFDCGFGDGGEGVCVMCAAGKFSPETSVAPCTRCTQCNLLNRLERTACSATSDAQCGRCLPG</sequence>
<dbReference type="Ensembl" id="ENSMMDT00005003397.1">
    <property type="protein sequence ID" value="ENSMMDP00005003326.1"/>
    <property type="gene ID" value="ENSMMDG00005001868.1"/>
</dbReference>
<reference evidence="11" key="1">
    <citation type="submission" date="2019-06" db="EMBL/GenBank/DDBJ databases">
        <authorList>
            <consortium name="Wellcome Sanger Institute Data Sharing"/>
        </authorList>
    </citation>
    <scope>NUCLEOTIDE SEQUENCE [LARGE SCALE GENOMIC DNA]</scope>
</reference>
<evidence type="ECO:0000256" key="9">
    <source>
        <dbReference type="PROSITE-ProRule" id="PRU00206"/>
    </source>
</evidence>
<keyword evidence="12" id="KW-1185">Reference proteome</keyword>
<keyword evidence="8" id="KW-0325">Glycoprotein</keyword>
<name>A0A667X2U8_9TELE</name>
<evidence type="ECO:0000256" key="4">
    <source>
        <dbReference type="ARBA" id="ARBA00022989"/>
    </source>
</evidence>
<dbReference type="GO" id="GO:0043123">
    <property type="term" value="P:positive regulation of canonical NF-kappaB signal transduction"/>
    <property type="evidence" value="ECO:0007669"/>
    <property type="project" value="InterPro"/>
</dbReference>
<accession>A0A667X2U8</accession>
<evidence type="ECO:0000313" key="12">
    <source>
        <dbReference type="Proteomes" id="UP000472263"/>
    </source>
</evidence>
<dbReference type="Gene3D" id="2.10.50.10">
    <property type="entry name" value="Tumor Necrosis Factor Receptor, subunit A, domain 2"/>
    <property type="match status" value="1"/>
</dbReference>
<dbReference type="GO" id="GO:0005886">
    <property type="term" value="C:plasma membrane"/>
    <property type="evidence" value="ECO:0007669"/>
    <property type="project" value="TreeGrafter"/>
</dbReference>
<evidence type="ECO:0000256" key="7">
    <source>
        <dbReference type="ARBA" id="ARBA00023170"/>
    </source>
</evidence>
<dbReference type="PROSITE" id="PS50050">
    <property type="entry name" value="TNFR_NGFR_2"/>
    <property type="match status" value="1"/>
</dbReference>
<protein>
    <recommendedName>
        <fullName evidence="10">TNFR-Cys domain-containing protein</fullName>
    </recommendedName>
</protein>
<dbReference type="InParanoid" id="A0A667X2U8"/>
<dbReference type="PANTHER" id="PTHR12120:SF10">
    <property type="entry name" value="TNFR-CYS DOMAIN-CONTAINING PROTEIN"/>
    <property type="match status" value="1"/>
</dbReference>
<reference evidence="11" key="2">
    <citation type="submission" date="2025-08" db="UniProtKB">
        <authorList>
            <consortium name="Ensembl"/>
        </authorList>
    </citation>
    <scope>IDENTIFICATION</scope>
</reference>
<dbReference type="InterPro" id="IPR047526">
    <property type="entry name" value="TNR19/27/EDAR"/>
</dbReference>
<keyword evidence="5" id="KW-0472">Membrane</keyword>
<keyword evidence="6" id="KW-1015">Disulfide bond</keyword>
<dbReference type="GO" id="GO:0038023">
    <property type="term" value="F:signaling receptor activity"/>
    <property type="evidence" value="ECO:0007669"/>
    <property type="project" value="InterPro"/>
</dbReference>
<dbReference type="GO" id="GO:0046330">
    <property type="term" value="P:positive regulation of JNK cascade"/>
    <property type="evidence" value="ECO:0007669"/>
    <property type="project" value="InterPro"/>
</dbReference>
<keyword evidence="2" id="KW-0812">Transmembrane</keyword>
<dbReference type="Proteomes" id="UP000472263">
    <property type="component" value="Chromosome 10"/>
</dbReference>
<keyword evidence="3" id="KW-0677">Repeat</keyword>
<dbReference type="GeneTree" id="ENSGT00940000177286"/>
<evidence type="ECO:0000256" key="6">
    <source>
        <dbReference type="ARBA" id="ARBA00023157"/>
    </source>
</evidence>
<dbReference type="InterPro" id="IPR001368">
    <property type="entry name" value="TNFR/NGFR_Cys_rich_reg"/>
</dbReference>
<dbReference type="PROSITE" id="PS00652">
    <property type="entry name" value="TNFR_NGFR_1"/>
    <property type="match status" value="1"/>
</dbReference>
<proteinExistence type="predicted"/>
<dbReference type="AlphaFoldDB" id="A0A667X2U8"/>
<reference evidence="11" key="3">
    <citation type="submission" date="2025-09" db="UniProtKB">
        <authorList>
            <consortium name="Ensembl"/>
        </authorList>
    </citation>
    <scope>IDENTIFICATION</scope>
</reference>
<evidence type="ECO:0000256" key="8">
    <source>
        <dbReference type="ARBA" id="ARBA00023180"/>
    </source>
</evidence>
<evidence type="ECO:0000256" key="1">
    <source>
        <dbReference type="ARBA" id="ARBA00004167"/>
    </source>
</evidence>
<evidence type="ECO:0000256" key="3">
    <source>
        <dbReference type="ARBA" id="ARBA00022737"/>
    </source>
</evidence>
<feature type="domain" description="TNFR-Cys" evidence="10">
    <location>
        <begin position="34"/>
        <end position="74"/>
    </location>
</feature>
<evidence type="ECO:0000313" key="11">
    <source>
        <dbReference type="Ensembl" id="ENSMMDP00005003326.1"/>
    </source>
</evidence>